<dbReference type="RefSeq" id="WP_129718589.1">
    <property type="nucleotide sequence ID" value="NZ_PRLK01000002.1"/>
</dbReference>
<keyword evidence="2" id="KW-1185">Reference proteome</keyword>
<name>A0ABY0FKI4_9BACT</name>
<accession>A0ABY0FKI4</accession>
<gene>
    <name evidence="1" type="ORF">G6CMJM_00165</name>
</gene>
<evidence type="ECO:0000313" key="1">
    <source>
        <dbReference type="EMBL" id="RYC72829.1"/>
    </source>
</evidence>
<sequence length="127" mass="14872">MANVEKELKNIMNSEIIAKAKKKATRMECNTAVVGARQIEKMDLSEARELVDNAIYLLAKTTHEGRDQLSYAFRKEVFEFIQRMNPIVSCWKGTEWNNFWYLVKIYDSRTQLPLFQNGFFCDTHKIA</sequence>
<reference evidence="1 2" key="2">
    <citation type="journal article" date="2020" name="Cell Rep.">
        <title>Acquisition and Adaptation of Ultra-small Parasitic Reduced Genome Bacteria to Mammalian Hosts.</title>
        <authorList>
            <person name="McLean J.S."/>
            <person name="Bor B."/>
            <person name="Kerns K.A."/>
            <person name="Liu Q."/>
            <person name="To T.T."/>
            <person name="Solden L."/>
            <person name="Hendrickson E.L."/>
            <person name="Wrighton K."/>
            <person name="Shi W."/>
            <person name="He X."/>
        </authorList>
    </citation>
    <scope>NUCLEOTIDE SEQUENCE [LARGE SCALE GENOMIC DNA]</scope>
    <source>
        <strain evidence="1 2">TM7_CMJM_G6_1_HOT_870</strain>
    </source>
</reference>
<reference evidence="1 2" key="1">
    <citation type="journal article" date="2018" name="bioRxiv">
        <title>Evidence of independent acquisition and adaption of ultra-small bacteria to human hosts across the highly diverse yet reduced genomes of the phylum Saccharibacteria.</title>
        <authorList>
            <person name="McLean J.S."/>
            <person name="Bor B."/>
            <person name="To T.T."/>
            <person name="Liu Q."/>
            <person name="Kearns K.A."/>
            <person name="Solden L.M."/>
            <person name="Wrighton K.C."/>
            <person name="He X."/>
            <person name="Shi W."/>
        </authorList>
    </citation>
    <scope>NUCLEOTIDE SEQUENCE [LARGE SCALE GENOMIC DNA]</scope>
    <source>
        <strain evidence="1 2">TM7_CMJM_G6_1_HOT_870</strain>
    </source>
</reference>
<dbReference type="Proteomes" id="UP001190925">
    <property type="component" value="Unassembled WGS sequence"/>
</dbReference>
<protein>
    <submittedName>
        <fullName evidence="1">Uncharacterized protein</fullName>
    </submittedName>
</protein>
<evidence type="ECO:0000313" key="2">
    <source>
        <dbReference type="Proteomes" id="UP001190925"/>
    </source>
</evidence>
<comment type="caution">
    <text evidence="1">The sequence shown here is derived from an EMBL/GenBank/DDBJ whole genome shotgun (WGS) entry which is preliminary data.</text>
</comment>
<proteinExistence type="predicted"/>
<organism evidence="1 2">
    <name type="scientific">Candidatus Nanogingivalis gingivitcus</name>
    <dbReference type="NCBI Taxonomy" id="2171992"/>
    <lineage>
        <taxon>Bacteria</taxon>
        <taxon>Candidatus Saccharimonadota</taxon>
        <taxon>Candidatus Nanosyncoccalia</taxon>
        <taxon>Candidatus Nanogingivales</taxon>
        <taxon>Candidatus Nanogingivalaceae</taxon>
        <taxon>Candidatus Nanogingivalis</taxon>
    </lineage>
</organism>
<dbReference type="EMBL" id="PRLK01000002">
    <property type="protein sequence ID" value="RYC72829.1"/>
    <property type="molecule type" value="Genomic_DNA"/>
</dbReference>